<dbReference type="SMART" id="SM00255">
    <property type="entry name" value="TIR"/>
    <property type="match status" value="1"/>
</dbReference>
<dbReference type="InterPro" id="IPR000157">
    <property type="entry name" value="TIR_dom"/>
</dbReference>
<dbReference type="PROSITE" id="PS50104">
    <property type="entry name" value="TIR"/>
    <property type="match status" value="1"/>
</dbReference>
<accession>A0A841BXE3</accession>
<sequence>MTGHVFISYSHRQDGAYVDRLAAHLTAAGLPVWYDREIVSSHRWDRVIQEKIDTCAAFVVVMTPQAYESEWVSREIIQAQSRARPIFPLLLRGDRFFALANIQSEDVTGGRLPSPQFLAQLRALADGRPPQMGALPLGQPVRPAPPQAPPQRSKRARPLLWAAVAVSLVAALGIACLGPGLSFVGTMIGQFPDLGRNSPAPSPSTPGQIVVRASGKAPWTVRGYGYEFSVTRITHATGPFGPNEGKPCLLVVASVERFAAEDHRSMRLVVIDDKHRILGADPFSGKGSLEPPLHQKTQFETVVVVQGTGAATLTFTVRGAFWPDGQDLILEGVPVPR</sequence>
<proteinExistence type="predicted"/>
<evidence type="ECO:0000259" key="3">
    <source>
        <dbReference type="PROSITE" id="PS50104"/>
    </source>
</evidence>
<protein>
    <recommendedName>
        <fullName evidence="3">TIR domain-containing protein</fullName>
    </recommendedName>
</protein>
<evidence type="ECO:0000256" key="1">
    <source>
        <dbReference type="SAM" id="MobiDB-lite"/>
    </source>
</evidence>
<name>A0A841BXE3_9ACTN</name>
<dbReference type="SUPFAM" id="SSF52200">
    <property type="entry name" value="Toll/Interleukin receptor TIR domain"/>
    <property type="match status" value="1"/>
</dbReference>
<feature type="transmembrane region" description="Helical" evidence="2">
    <location>
        <begin position="159"/>
        <end position="181"/>
    </location>
</feature>
<dbReference type="Pfam" id="PF13676">
    <property type="entry name" value="TIR_2"/>
    <property type="match status" value="1"/>
</dbReference>
<organism evidence="4 5">
    <name type="scientific">Allocatelliglobosispora scoriae</name>
    <dbReference type="NCBI Taxonomy" id="643052"/>
    <lineage>
        <taxon>Bacteria</taxon>
        <taxon>Bacillati</taxon>
        <taxon>Actinomycetota</taxon>
        <taxon>Actinomycetes</taxon>
        <taxon>Micromonosporales</taxon>
        <taxon>Micromonosporaceae</taxon>
        <taxon>Allocatelliglobosispora</taxon>
    </lineage>
</organism>
<keyword evidence="2" id="KW-0812">Transmembrane</keyword>
<keyword evidence="2" id="KW-0472">Membrane</keyword>
<comment type="caution">
    <text evidence="4">The sequence shown here is derived from an EMBL/GenBank/DDBJ whole genome shotgun (WGS) entry which is preliminary data.</text>
</comment>
<evidence type="ECO:0000256" key="2">
    <source>
        <dbReference type="SAM" id="Phobius"/>
    </source>
</evidence>
<dbReference type="Proteomes" id="UP000587527">
    <property type="component" value="Unassembled WGS sequence"/>
</dbReference>
<evidence type="ECO:0000313" key="4">
    <source>
        <dbReference type="EMBL" id="MBB5872168.1"/>
    </source>
</evidence>
<evidence type="ECO:0000313" key="5">
    <source>
        <dbReference type="Proteomes" id="UP000587527"/>
    </source>
</evidence>
<dbReference type="GO" id="GO:0007165">
    <property type="term" value="P:signal transduction"/>
    <property type="evidence" value="ECO:0007669"/>
    <property type="project" value="InterPro"/>
</dbReference>
<gene>
    <name evidence="4" type="ORF">F4553_005602</name>
</gene>
<keyword evidence="2" id="KW-1133">Transmembrane helix</keyword>
<dbReference type="EMBL" id="JACHMN010000003">
    <property type="protein sequence ID" value="MBB5872168.1"/>
    <property type="molecule type" value="Genomic_DNA"/>
</dbReference>
<dbReference type="AlphaFoldDB" id="A0A841BXE3"/>
<dbReference type="InterPro" id="IPR035897">
    <property type="entry name" value="Toll_tir_struct_dom_sf"/>
</dbReference>
<keyword evidence="5" id="KW-1185">Reference proteome</keyword>
<dbReference type="RefSeq" id="WP_184841566.1">
    <property type="nucleotide sequence ID" value="NZ_JACHMN010000003.1"/>
</dbReference>
<reference evidence="4 5" key="1">
    <citation type="submission" date="2020-08" db="EMBL/GenBank/DDBJ databases">
        <title>Sequencing the genomes of 1000 actinobacteria strains.</title>
        <authorList>
            <person name="Klenk H.-P."/>
        </authorList>
    </citation>
    <scope>NUCLEOTIDE SEQUENCE [LARGE SCALE GENOMIC DNA]</scope>
    <source>
        <strain evidence="4 5">DSM 45362</strain>
    </source>
</reference>
<feature type="domain" description="TIR" evidence="3">
    <location>
        <begin position="1"/>
        <end position="125"/>
    </location>
</feature>
<feature type="region of interest" description="Disordered" evidence="1">
    <location>
        <begin position="132"/>
        <end position="153"/>
    </location>
</feature>
<dbReference type="Gene3D" id="3.40.50.10140">
    <property type="entry name" value="Toll/interleukin-1 receptor homology (TIR) domain"/>
    <property type="match status" value="1"/>
</dbReference>